<dbReference type="RefSeq" id="WP_258810440.1">
    <property type="nucleotide sequence ID" value="NZ_JANUGU010000001.1"/>
</dbReference>
<evidence type="ECO:0000256" key="1">
    <source>
        <dbReference type="SAM" id="SignalP"/>
    </source>
</evidence>
<dbReference type="InterPro" id="IPR036278">
    <property type="entry name" value="Sialidase_sf"/>
</dbReference>
<keyword evidence="1" id="KW-0732">Signal</keyword>
<comment type="caution">
    <text evidence="2">The sequence shown here is derived from an EMBL/GenBank/DDBJ whole genome shotgun (WGS) entry which is preliminary data.</text>
</comment>
<dbReference type="InterPro" id="IPR015943">
    <property type="entry name" value="WD40/YVTN_repeat-like_dom_sf"/>
</dbReference>
<reference evidence="2 3" key="1">
    <citation type="submission" date="2022-08" db="EMBL/GenBank/DDBJ databases">
        <title>Reclassification of Massilia species as members of the genera Telluria, Duganella, Pseudoduganella, Mokoshia gen. nov. and Zemynaea gen. nov. using orthogonal and non-orthogonal genome-based approaches.</title>
        <authorList>
            <person name="Bowman J.P."/>
        </authorList>
    </citation>
    <scope>NUCLEOTIDE SEQUENCE [LARGE SCALE GENOMIC DNA]</scope>
    <source>
        <strain evidence="2 3">JCM 31606</strain>
    </source>
</reference>
<dbReference type="PANTHER" id="PTHR43739">
    <property type="entry name" value="XYLOGLUCANASE (EUROFUNG)"/>
    <property type="match status" value="1"/>
</dbReference>
<dbReference type="Proteomes" id="UP001204621">
    <property type="component" value="Unassembled WGS sequence"/>
</dbReference>
<dbReference type="SUPFAM" id="SSF50939">
    <property type="entry name" value="Sialidases"/>
    <property type="match status" value="1"/>
</dbReference>
<keyword evidence="3" id="KW-1185">Reference proteome</keyword>
<dbReference type="PANTHER" id="PTHR43739:SF5">
    <property type="entry name" value="EXO-ALPHA-SIALIDASE"/>
    <property type="match status" value="1"/>
</dbReference>
<protein>
    <recommendedName>
        <fullName evidence="4">Glycosyl hydrolase</fullName>
    </recommendedName>
</protein>
<accession>A0ABT2CTH9</accession>
<organism evidence="2 3">
    <name type="scientific">Massilia terrae</name>
    <dbReference type="NCBI Taxonomy" id="1811224"/>
    <lineage>
        <taxon>Bacteria</taxon>
        <taxon>Pseudomonadati</taxon>
        <taxon>Pseudomonadota</taxon>
        <taxon>Betaproteobacteria</taxon>
        <taxon>Burkholderiales</taxon>
        <taxon>Oxalobacteraceae</taxon>
        <taxon>Telluria group</taxon>
        <taxon>Massilia</taxon>
    </lineage>
</organism>
<gene>
    <name evidence="2" type="ORF">NX778_04325</name>
</gene>
<dbReference type="Gene3D" id="2.130.10.10">
    <property type="entry name" value="YVTN repeat-like/Quinoprotein amine dehydrogenase"/>
    <property type="match status" value="3"/>
</dbReference>
<proteinExistence type="predicted"/>
<feature type="chain" id="PRO_5045642842" description="Glycosyl hydrolase" evidence="1">
    <location>
        <begin position="26"/>
        <end position="802"/>
    </location>
</feature>
<dbReference type="EMBL" id="JANUGU010000001">
    <property type="protein sequence ID" value="MCS0657288.1"/>
    <property type="molecule type" value="Genomic_DNA"/>
</dbReference>
<sequence>MALIRAAGWLGAMFAAASVFSVAHAQSTTDDSGYKSKQDYMSFSAAGQGEEDRPTVMGRLEWLKARYGESLPADFSRRMAAEFYNQRNTYPQLAPGAAAPAGVPVWQSVGPTRATKTQNGIKLSVTDSGRLRSIMPHPSDPNTVYVLSSSGGIWKTSNFESPYPSWSPITDKAITTSGGAAAMGKDPNTLYYGTGDPFDGIPIVGGAMLKTTDGGNSWSPFTFLGTSGMVLDVKVDTRGASDIVMVGTDTGVYRSNDGGNTYSQVLNGGTAWSLVRTRTGWLAAVATSKYYSPATIYSSADGVTWTALAVPNMTAGAGRITLAVGAPGDAVVYAYVANSCDTTCDQKDLYRSGDSGASWTALGLNSKAPGNPNEENPTMELMGGQAFYNHMIVVDPADASRNTVYLGGQLNTGKTTDGGQTWRLLTNWLAQFGLPYAHADHHTAAVSTAGGKKRVMFGTDGGLFVSYDEGATWTDQKNVGLVDHLIYSMATPGSDPKTVLVGLQDNGTRIRFSNTSTFNQSYGGDGFGVGYSQNLSNITALGSYVYGYIYYSQKDPKQQSKWNDPAWDGNTCSYNGINACNAYFVTPIATPTAGADPSGNVYFTNTASKVYRTDNAGASWTPIFDGSTAFTYVRGASHSVAVSPVDLNHVAAVSTGGRILITNNGGLNWALRSTLVPGHAGYNSTIAYANNQVLYVGSENPLGQAVWVVKSTDGGVHWAAASHGLPNVPIQKLLVAPNDASGNTVYAATWLGVYRTTDGGANWSQFGAGLPTVEVSDLYMPANGSFLRASTYGRGVWDLPLQ</sequence>
<feature type="signal peptide" evidence="1">
    <location>
        <begin position="1"/>
        <end position="25"/>
    </location>
</feature>
<evidence type="ECO:0008006" key="4">
    <source>
        <dbReference type="Google" id="ProtNLM"/>
    </source>
</evidence>
<dbReference type="SUPFAM" id="SSF110296">
    <property type="entry name" value="Oligoxyloglucan reducing end-specific cellobiohydrolase"/>
    <property type="match status" value="2"/>
</dbReference>
<dbReference type="InterPro" id="IPR052025">
    <property type="entry name" value="Xyloglucanase_GH74"/>
</dbReference>
<evidence type="ECO:0000313" key="2">
    <source>
        <dbReference type="EMBL" id="MCS0657288.1"/>
    </source>
</evidence>
<evidence type="ECO:0000313" key="3">
    <source>
        <dbReference type="Proteomes" id="UP001204621"/>
    </source>
</evidence>
<dbReference type="CDD" id="cd15482">
    <property type="entry name" value="Sialidase_non-viral"/>
    <property type="match status" value="2"/>
</dbReference>
<name>A0ABT2CTH9_9BURK</name>